<evidence type="ECO:0000313" key="3">
    <source>
        <dbReference type="EMBL" id="KYF72462.1"/>
    </source>
</evidence>
<feature type="chain" id="PRO_5007567410" description="HYR domain-containing protein" evidence="2">
    <location>
        <begin position="25"/>
        <end position="527"/>
    </location>
</feature>
<proteinExistence type="predicted"/>
<organism evidence="3 4">
    <name type="scientific">Sorangium cellulosum</name>
    <name type="common">Polyangium cellulosum</name>
    <dbReference type="NCBI Taxonomy" id="56"/>
    <lineage>
        <taxon>Bacteria</taxon>
        <taxon>Pseudomonadati</taxon>
        <taxon>Myxococcota</taxon>
        <taxon>Polyangia</taxon>
        <taxon>Polyangiales</taxon>
        <taxon>Polyangiaceae</taxon>
        <taxon>Sorangium</taxon>
    </lineage>
</organism>
<dbReference type="RefSeq" id="WP_061606324.1">
    <property type="nucleotide sequence ID" value="NZ_JEMA01000263.1"/>
</dbReference>
<feature type="signal peptide" evidence="2">
    <location>
        <begin position="1"/>
        <end position="24"/>
    </location>
</feature>
<feature type="compositionally biased region" description="Gly residues" evidence="1">
    <location>
        <begin position="44"/>
        <end position="61"/>
    </location>
</feature>
<evidence type="ECO:0008006" key="5">
    <source>
        <dbReference type="Google" id="ProtNLM"/>
    </source>
</evidence>
<dbReference type="PROSITE" id="PS51257">
    <property type="entry name" value="PROKAR_LIPOPROTEIN"/>
    <property type="match status" value="1"/>
</dbReference>
<dbReference type="EMBL" id="JEMA01000263">
    <property type="protein sequence ID" value="KYF72462.1"/>
    <property type="molecule type" value="Genomic_DNA"/>
</dbReference>
<accession>A0A150QX70</accession>
<evidence type="ECO:0000256" key="1">
    <source>
        <dbReference type="SAM" id="MobiDB-lite"/>
    </source>
</evidence>
<gene>
    <name evidence="3" type="ORF">BE15_21825</name>
</gene>
<dbReference type="OrthoDB" id="5523398at2"/>
<dbReference type="AlphaFoldDB" id="A0A150QX70"/>
<protein>
    <recommendedName>
        <fullName evidence="5">HYR domain-containing protein</fullName>
    </recommendedName>
</protein>
<evidence type="ECO:0000256" key="2">
    <source>
        <dbReference type="SAM" id="SignalP"/>
    </source>
</evidence>
<name>A0A150QX70_SORCE</name>
<keyword evidence="2" id="KW-0732">Signal</keyword>
<sequence>MFRLRVLSVLPFVIAAAGSSAVVAAGCSAEGKRFDFGDVTEGGGSGVGGSGGPRGGSGGASVAGAAPEGDDSDSDGFGGNLIIDGGATDETPDVAVNPCGSACGPVELCGVDELGIDHDGLDDNCNGMIDETCACIAGQAHSCFRGDPSYRQSAGCFPGTQLCDETGTWGPCVGGVHADQSCHLNDAAGCHPIQAAPFATVDLKEGTGTFSADAVEGSEAWTVTCPAGVDPCPSVGGTEPRDDFKPLQSGEYTVTYTKQGADGESATCTYPLFIGARGLRVELEWEHEPYSVDLDLYLHKPNNTQPWKVGGSNVACGYGNCTIDTLTDDDPGITWFSDTATPPDPVDWYLDPEETNNTCFYAPRGVGEKWRRDGRGCHNPRLDLDNISCAQETTDPDDPTFCAPENINVDFPPKSGWMRVAVHYFGGEVSFNVHPRIKIFCNGELGADLGPTGFHDPEEPVTFLPEDSGERFWLVADVVFPDPGACGTSTCVVRPLYADETTKTPVLVNTRTATTSFGPPYPSLPSP</sequence>
<dbReference type="Proteomes" id="UP000075260">
    <property type="component" value="Unassembled WGS sequence"/>
</dbReference>
<comment type="caution">
    <text evidence="3">The sequence shown here is derived from an EMBL/GenBank/DDBJ whole genome shotgun (WGS) entry which is preliminary data.</text>
</comment>
<evidence type="ECO:0000313" key="4">
    <source>
        <dbReference type="Proteomes" id="UP000075260"/>
    </source>
</evidence>
<feature type="region of interest" description="Disordered" evidence="1">
    <location>
        <begin position="44"/>
        <end position="83"/>
    </location>
</feature>
<reference evidence="3 4" key="1">
    <citation type="submission" date="2014-02" db="EMBL/GenBank/DDBJ databases">
        <title>The small core and large imbalanced accessory genome model reveals a collaborative survival strategy of Sorangium cellulosum strains in nature.</title>
        <authorList>
            <person name="Han K."/>
            <person name="Peng R."/>
            <person name="Blom J."/>
            <person name="Li Y.-Z."/>
        </authorList>
    </citation>
    <scope>NUCLEOTIDE SEQUENCE [LARGE SCALE GENOMIC DNA]</scope>
    <source>
        <strain evidence="3 4">So0008-312</strain>
    </source>
</reference>